<keyword evidence="9" id="KW-1185">Reference proteome</keyword>
<dbReference type="Pfam" id="PF00012">
    <property type="entry name" value="HSP70"/>
    <property type="match status" value="1"/>
</dbReference>
<dbReference type="EMBL" id="BAABAT010000009">
    <property type="protein sequence ID" value="GAA4250124.1"/>
    <property type="molecule type" value="Genomic_DNA"/>
</dbReference>
<reference evidence="9" key="1">
    <citation type="journal article" date="2019" name="Int. J. Syst. Evol. Microbiol.">
        <title>The Global Catalogue of Microorganisms (GCM) 10K type strain sequencing project: providing services to taxonomists for standard genome sequencing and annotation.</title>
        <authorList>
            <consortium name="The Broad Institute Genomics Platform"/>
            <consortium name="The Broad Institute Genome Sequencing Center for Infectious Disease"/>
            <person name="Wu L."/>
            <person name="Ma J."/>
        </authorList>
    </citation>
    <scope>NUCLEOTIDE SEQUENCE [LARGE SCALE GENOMIC DNA]</scope>
    <source>
        <strain evidence="9">JCM 17441</strain>
    </source>
</reference>
<dbReference type="PRINTS" id="PR00301">
    <property type="entry name" value="HEATSHOCK70"/>
</dbReference>
<feature type="transmembrane region" description="Helical" evidence="7">
    <location>
        <begin position="655"/>
        <end position="677"/>
    </location>
</feature>
<dbReference type="PANTHER" id="PTHR42749">
    <property type="entry name" value="CELL SHAPE-DETERMINING PROTEIN MREB"/>
    <property type="match status" value="1"/>
</dbReference>
<keyword evidence="4" id="KW-0346">Stress response</keyword>
<dbReference type="RefSeq" id="WP_345128248.1">
    <property type="nucleotide sequence ID" value="NZ_BAABAT010000009.1"/>
</dbReference>
<gene>
    <name evidence="8" type="ORF">GCM10022255_037170</name>
</gene>
<evidence type="ECO:0000256" key="6">
    <source>
        <dbReference type="SAM" id="MobiDB-lite"/>
    </source>
</evidence>
<evidence type="ECO:0000313" key="9">
    <source>
        <dbReference type="Proteomes" id="UP001500620"/>
    </source>
</evidence>
<evidence type="ECO:0000256" key="2">
    <source>
        <dbReference type="ARBA" id="ARBA00022741"/>
    </source>
</evidence>
<sequence length="765" mass="79124">MRLGVDFGTSHTVAVVSRPDGRVDALLFDASPLLPSAVFADPGGALLTGRDAERSARLDPASYEPHPKRRIDDVGLLLGAREVTVAELIEAVLRRVADEAARTAGRPPEATVLTHPAGWGPQRRGLLLEAAARAGLPAVSAVPEPVAAAMYFTTVLGHQVPDGHAVVVYDFGGGTFDISVVRRSGTDWEVAAAQGLDDVGGVDLDAAIVGWAGGRVGPQDPARWTRLESPASAPDRRHRRSLWDDARSVKELLSRATAGGIAVPLFDVDLHLTRDEFEALARPWLERTVTLTTATLFTSGVSADRLAGVFLVGGGSRVPLVATLLHRALGVAPVVLEQPELVVALGSLLAPSTAAVEPAIPKLPPVAPVAPAAPVAAVAPVAPAPAPAPAPVSPAIVPVSPAVPVAAAATPVVPFSAAGPVSPPPVAAPYSPPYSPPVAAAMPPPASAVVAPVEKRRGTVWLLATAAALVVAGLLGIAISDYHGNPPLHSGFFSALLPKPFLILLAMTLTVAVTGRPAGPAYRVIGPALYATGGAMAALFVTILFRDAGHALTFADGAPLRLAEQSYDFLETVLYLFALVTAAAFAGGAVIFARRSPAGAPRRAWRVVLWVAAGVAFGLGTVSPVNYRQWAFMDAGHRDVDPLSGAYDTGGALSWWAPCALGLALSLTAWLLVGAALRTWVSDRPRLRLAGVIAIGALGVLAIVTMLLEIARMDGSSYLIDSITSRYWDVVALPDSGRAVPWVQLIVALAVIAGIAVPSAVRARR</sequence>
<evidence type="ECO:0000256" key="1">
    <source>
        <dbReference type="ARBA" id="ARBA00007381"/>
    </source>
</evidence>
<dbReference type="Gene3D" id="3.90.640.10">
    <property type="entry name" value="Actin, Chain A, domain 4"/>
    <property type="match status" value="1"/>
</dbReference>
<feature type="transmembrane region" description="Helical" evidence="7">
    <location>
        <begin position="524"/>
        <end position="545"/>
    </location>
</feature>
<dbReference type="Proteomes" id="UP001500620">
    <property type="component" value="Unassembled WGS sequence"/>
</dbReference>
<feature type="transmembrane region" description="Helical" evidence="7">
    <location>
        <begin position="573"/>
        <end position="592"/>
    </location>
</feature>
<comment type="similarity">
    <text evidence="1">Belongs to the heat shock protein 70 family.</text>
</comment>
<protein>
    <recommendedName>
        <fullName evidence="10">Hsp70 protein</fullName>
    </recommendedName>
</protein>
<keyword evidence="7" id="KW-0812">Transmembrane</keyword>
<dbReference type="InterPro" id="IPR018181">
    <property type="entry name" value="Heat_shock_70_CS"/>
</dbReference>
<evidence type="ECO:0000256" key="7">
    <source>
        <dbReference type="SAM" id="Phobius"/>
    </source>
</evidence>
<dbReference type="PROSITE" id="PS01036">
    <property type="entry name" value="HSP70_3"/>
    <property type="match status" value="1"/>
</dbReference>
<keyword evidence="5" id="KW-0143">Chaperone</keyword>
<dbReference type="PANTHER" id="PTHR42749:SF1">
    <property type="entry name" value="CELL SHAPE-DETERMINING PROTEIN MREB"/>
    <property type="match status" value="1"/>
</dbReference>
<comment type="caution">
    <text evidence="8">The sequence shown here is derived from an EMBL/GenBank/DDBJ whole genome shotgun (WGS) entry which is preliminary data.</text>
</comment>
<dbReference type="PROSITE" id="PS00329">
    <property type="entry name" value="HSP70_2"/>
    <property type="match status" value="1"/>
</dbReference>
<dbReference type="InterPro" id="IPR043129">
    <property type="entry name" value="ATPase_NBD"/>
</dbReference>
<accession>A0ABP8D8R0</accession>
<name>A0ABP8D8R0_9ACTN</name>
<evidence type="ECO:0000256" key="5">
    <source>
        <dbReference type="ARBA" id="ARBA00023186"/>
    </source>
</evidence>
<evidence type="ECO:0000313" key="8">
    <source>
        <dbReference type="EMBL" id="GAA4250124.1"/>
    </source>
</evidence>
<keyword evidence="7" id="KW-0472">Membrane</keyword>
<dbReference type="SUPFAM" id="SSF53067">
    <property type="entry name" value="Actin-like ATPase domain"/>
    <property type="match status" value="2"/>
</dbReference>
<evidence type="ECO:0000256" key="3">
    <source>
        <dbReference type="ARBA" id="ARBA00022840"/>
    </source>
</evidence>
<feature type="transmembrane region" description="Helical" evidence="7">
    <location>
        <begin position="689"/>
        <end position="708"/>
    </location>
</feature>
<dbReference type="Gene3D" id="3.30.420.40">
    <property type="match status" value="2"/>
</dbReference>
<keyword evidence="7" id="KW-1133">Transmembrane helix</keyword>
<proteinExistence type="inferred from homology"/>
<dbReference type="InterPro" id="IPR013126">
    <property type="entry name" value="Hsp_70_fam"/>
</dbReference>
<evidence type="ECO:0008006" key="10">
    <source>
        <dbReference type="Google" id="ProtNLM"/>
    </source>
</evidence>
<keyword evidence="2" id="KW-0547">Nucleotide-binding</keyword>
<organism evidence="8 9">
    <name type="scientific">Dactylosporangium darangshiense</name>
    <dbReference type="NCBI Taxonomy" id="579108"/>
    <lineage>
        <taxon>Bacteria</taxon>
        <taxon>Bacillati</taxon>
        <taxon>Actinomycetota</taxon>
        <taxon>Actinomycetes</taxon>
        <taxon>Micromonosporales</taxon>
        <taxon>Micromonosporaceae</taxon>
        <taxon>Dactylosporangium</taxon>
    </lineage>
</organism>
<feature type="transmembrane region" description="Helical" evidence="7">
    <location>
        <begin position="491"/>
        <end position="512"/>
    </location>
</feature>
<evidence type="ECO:0000256" key="4">
    <source>
        <dbReference type="ARBA" id="ARBA00023016"/>
    </source>
</evidence>
<feature type="region of interest" description="Disordered" evidence="6">
    <location>
        <begin position="220"/>
        <end position="239"/>
    </location>
</feature>
<feature type="transmembrane region" description="Helical" evidence="7">
    <location>
        <begin position="742"/>
        <end position="761"/>
    </location>
</feature>
<keyword evidence="3" id="KW-0067">ATP-binding</keyword>
<feature type="transmembrane region" description="Helical" evidence="7">
    <location>
        <begin position="460"/>
        <end position="479"/>
    </location>
</feature>
<feature type="transmembrane region" description="Helical" evidence="7">
    <location>
        <begin position="604"/>
        <end position="623"/>
    </location>
</feature>